<feature type="compositionally biased region" description="Polar residues" evidence="2">
    <location>
        <begin position="103"/>
        <end position="118"/>
    </location>
</feature>
<dbReference type="GO" id="GO:0006974">
    <property type="term" value="P:DNA damage response"/>
    <property type="evidence" value="ECO:0007669"/>
    <property type="project" value="TreeGrafter"/>
</dbReference>
<dbReference type="KEGG" id="char:116223264"/>
<organism evidence="5 6">
    <name type="scientific">Clupea harengus</name>
    <name type="common">Atlantic herring</name>
    <dbReference type="NCBI Taxonomy" id="7950"/>
    <lineage>
        <taxon>Eukaryota</taxon>
        <taxon>Metazoa</taxon>
        <taxon>Chordata</taxon>
        <taxon>Craniata</taxon>
        <taxon>Vertebrata</taxon>
        <taxon>Euteleostomi</taxon>
        <taxon>Actinopterygii</taxon>
        <taxon>Neopterygii</taxon>
        <taxon>Teleostei</taxon>
        <taxon>Clupei</taxon>
        <taxon>Clupeiformes</taxon>
        <taxon>Clupeoidei</taxon>
        <taxon>Clupeidae</taxon>
        <taxon>Clupea</taxon>
    </lineage>
</organism>
<dbReference type="PANTHER" id="PTHR10656">
    <property type="entry name" value="CELL FATE DETERMINING PROTEIN MAB21-RELATED"/>
    <property type="match status" value="1"/>
</dbReference>
<dbReference type="RefSeq" id="XP_031435180.2">
    <property type="nucleotide sequence ID" value="XM_031579320.2"/>
</dbReference>
<name>A0A6P8GJU7_CLUHA</name>
<feature type="compositionally biased region" description="Polar residues" evidence="2">
    <location>
        <begin position="50"/>
        <end position="59"/>
    </location>
</feature>
<dbReference type="SMART" id="SM01265">
    <property type="entry name" value="Mab-21"/>
    <property type="match status" value="1"/>
</dbReference>
<dbReference type="AlphaFoldDB" id="A0A6P8GJU7"/>
<feature type="compositionally biased region" description="Polar residues" evidence="2">
    <location>
        <begin position="25"/>
        <end position="36"/>
    </location>
</feature>
<protein>
    <submittedName>
        <fullName evidence="6">Cyclic GMP-AMP synthase-like</fullName>
    </submittedName>
</protein>
<dbReference type="Proteomes" id="UP000515152">
    <property type="component" value="Chromosome 13"/>
</dbReference>
<gene>
    <name evidence="6" type="primary">LOC116223264</name>
</gene>
<dbReference type="OrthoDB" id="6054650at2759"/>
<dbReference type="GO" id="GO:0005829">
    <property type="term" value="C:cytosol"/>
    <property type="evidence" value="ECO:0007669"/>
    <property type="project" value="TreeGrafter"/>
</dbReference>
<dbReference type="GO" id="GO:0005634">
    <property type="term" value="C:nucleus"/>
    <property type="evidence" value="ECO:0007669"/>
    <property type="project" value="TreeGrafter"/>
</dbReference>
<proteinExistence type="inferred from homology"/>
<feature type="region of interest" description="Disordered" evidence="2">
    <location>
        <begin position="1"/>
        <end position="134"/>
    </location>
</feature>
<dbReference type="GO" id="GO:0003690">
    <property type="term" value="F:double-stranded DNA binding"/>
    <property type="evidence" value="ECO:0007669"/>
    <property type="project" value="TreeGrafter"/>
</dbReference>
<keyword evidence="5" id="KW-1185">Reference proteome</keyword>
<evidence type="ECO:0000259" key="3">
    <source>
        <dbReference type="Pfam" id="PF03281"/>
    </source>
</evidence>
<feature type="domain" description="Mab-21-like HhH/H2TH-like" evidence="4">
    <location>
        <begin position="381"/>
        <end position="481"/>
    </location>
</feature>
<comment type="similarity">
    <text evidence="1">Belongs to the mab-21 family.</text>
</comment>
<evidence type="ECO:0000256" key="1">
    <source>
        <dbReference type="ARBA" id="ARBA00008307"/>
    </source>
</evidence>
<dbReference type="GO" id="GO:0035861">
    <property type="term" value="C:site of double-strand break"/>
    <property type="evidence" value="ECO:0007669"/>
    <property type="project" value="TreeGrafter"/>
</dbReference>
<reference evidence="6" key="1">
    <citation type="submission" date="2025-08" db="UniProtKB">
        <authorList>
            <consortium name="RefSeq"/>
        </authorList>
    </citation>
    <scope>IDENTIFICATION</scope>
</reference>
<evidence type="ECO:0000313" key="6">
    <source>
        <dbReference type="RefSeq" id="XP_031435180.2"/>
    </source>
</evidence>
<dbReference type="PANTHER" id="PTHR10656:SF35">
    <property type="entry name" value="CYCLIC GMP-AMP SYNTHASE"/>
    <property type="match status" value="1"/>
</dbReference>
<dbReference type="GO" id="GO:0061501">
    <property type="term" value="F:2',3'-cyclic GMP-AMP synthase activity"/>
    <property type="evidence" value="ECO:0007669"/>
    <property type="project" value="TreeGrafter"/>
</dbReference>
<feature type="domain" description="Mab-21-like nucleotidyltransferase" evidence="3">
    <location>
        <begin position="184"/>
        <end position="365"/>
    </location>
</feature>
<dbReference type="InterPro" id="IPR024810">
    <property type="entry name" value="MAB21L/cGLR"/>
</dbReference>
<sequence>MTGRGKASPKCPNTAKIDGKARTKCSATVQTQTDEPSLSKAAKAHDFTPARTNCPTQTPAKAENAKCARGPRARGPVESAIEPNPSPQQGKGARRKSPDPKQPTGSLPRNISNPPQERQSFRRGGSTEEEPGRALVRILNQLKIKREARSKASKIKNEVVEKIKTHLEKSSNFKRIQILPTGSFFENLKIGNPDEFDVMFTIPLGRVDVQPFGSDGAYYSVKFKRHPNHDLDEFLSDDGILCASDMLKAFRREVKAATRTIPSLQVEPKKLSSPAVTLILKVDDSEISIDIVLGLEVGGSWPSCAQEGMAIEKWLGAKVKQQYKFKPYYLVPKHEGRANEEEGGVRAEEVWRISFSHVEKEIMKNHGSEKTCCEKKGAKCCRKQCLKLLKHLLGELKDKHPKELSKFCSYHAKTTLLHACTERTSDGEWGLSNLHDCFPLLLQDFVRHLKDKTLPNFFIPQHNLLGSVGVKTCNDLAHHIEYELNNGFPIFNNSD</sequence>
<dbReference type="InterPro" id="IPR046903">
    <property type="entry name" value="Mab-21-like_nuc_Trfase"/>
</dbReference>
<dbReference type="GO" id="GO:0071360">
    <property type="term" value="P:cellular response to exogenous dsRNA"/>
    <property type="evidence" value="ECO:0007669"/>
    <property type="project" value="TreeGrafter"/>
</dbReference>
<evidence type="ECO:0000259" key="4">
    <source>
        <dbReference type="Pfam" id="PF20266"/>
    </source>
</evidence>
<dbReference type="GO" id="GO:0032481">
    <property type="term" value="P:positive regulation of type I interferon production"/>
    <property type="evidence" value="ECO:0007669"/>
    <property type="project" value="TreeGrafter"/>
</dbReference>
<dbReference type="Pfam" id="PF20266">
    <property type="entry name" value="Mab-21_C"/>
    <property type="match status" value="1"/>
</dbReference>
<dbReference type="GO" id="GO:2000042">
    <property type="term" value="P:negative regulation of double-strand break repair via homologous recombination"/>
    <property type="evidence" value="ECO:0007669"/>
    <property type="project" value="TreeGrafter"/>
</dbReference>
<dbReference type="InterPro" id="IPR046906">
    <property type="entry name" value="Mab-21_HhH/H2TH-like"/>
</dbReference>
<dbReference type="Pfam" id="PF03281">
    <property type="entry name" value="Mab-21"/>
    <property type="match status" value="1"/>
</dbReference>
<dbReference type="FunFam" id="1.10.1410.40:FF:000007">
    <property type="entry name" value="Cyclic GMP-AMP synthase"/>
    <property type="match status" value="1"/>
</dbReference>
<dbReference type="GO" id="GO:0038001">
    <property type="term" value="P:paracrine signaling"/>
    <property type="evidence" value="ECO:0007669"/>
    <property type="project" value="TreeGrafter"/>
</dbReference>
<evidence type="ECO:0000313" key="5">
    <source>
        <dbReference type="Proteomes" id="UP000515152"/>
    </source>
</evidence>
<dbReference type="GO" id="GO:0002230">
    <property type="term" value="P:positive regulation of defense response to virus by host"/>
    <property type="evidence" value="ECO:0007669"/>
    <property type="project" value="TreeGrafter"/>
</dbReference>
<dbReference type="GO" id="GO:0003682">
    <property type="term" value="F:chromatin binding"/>
    <property type="evidence" value="ECO:0007669"/>
    <property type="project" value="TreeGrafter"/>
</dbReference>
<dbReference type="GO" id="GO:0002218">
    <property type="term" value="P:activation of innate immune response"/>
    <property type="evidence" value="ECO:0007669"/>
    <property type="project" value="TreeGrafter"/>
</dbReference>
<evidence type="ECO:0000256" key="2">
    <source>
        <dbReference type="SAM" id="MobiDB-lite"/>
    </source>
</evidence>
<accession>A0A6P8GJU7</accession>
<dbReference type="GeneID" id="116223264"/>